<organism evidence="2 3">
    <name type="scientific">Meira miltonrushii</name>
    <dbReference type="NCBI Taxonomy" id="1280837"/>
    <lineage>
        <taxon>Eukaryota</taxon>
        <taxon>Fungi</taxon>
        <taxon>Dikarya</taxon>
        <taxon>Basidiomycota</taxon>
        <taxon>Ustilaginomycotina</taxon>
        <taxon>Exobasidiomycetes</taxon>
        <taxon>Exobasidiales</taxon>
        <taxon>Brachybasidiaceae</taxon>
        <taxon>Meira</taxon>
    </lineage>
</organism>
<dbReference type="RefSeq" id="XP_025355532.1">
    <property type="nucleotide sequence ID" value="XM_025502281.1"/>
</dbReference>
<dbReference type="FunCoup" id="A0A316VCM2">
    <property type="interactions" value="208"/>
</dbReference>
<protein>
    <recommendedName>
        <fullName evidence="1">NADPH-dependent FMN reductase-like domain-containing protein</fullName>
    </recommendedName>
</protein>
<feature type="domain" description="NADPH-dependent FMN reductase-like" evidence="1">
    <location>
        <begin position="9"/>
        <end position="155"/>
    </location>
</feature>
<sequence length="211" mass="23230">MATKPAIPLILGSVRPNNNCDGLASFIIDQWHQKISSESDLPSIVSAKELMPPNLSLPIGPFEEPRLSHGIHAPEEYTTPEVQEWSKIIRSAPAVIIITPQYNWGIPGQLKNLLDHLFNEWNAKPFLIITYGGHGGSKCAEQLSSVIQMGLKAKLVCDPIQITLPKEYISGEKRVSRESKGQDDAFLLEYKNNIAVALDALINAIAPKKAE</sequence>
<dbReference type="PANTHER" id="PTHR30543">
    <property type="entry name" value="CHROMATE REDUCTASE"/>
    <property type="match status" value="1"/>
</dbReference>
<dbReference type="InterPro" id="IPR050712">
    <property type="entry name" value="NAD(P)H-dep_reductase"/>
</dbReference>
<dbReference type="InterPro" id="IPR005025">
    <property type="entry name" value="FMN_Rdtase-like_dom"/>
</dbReference>
<dbReference type="OrthoDB" id="68575at2759"/>
<dbReference type="AlphaFoldDB" id="A0A316VCM2"/>
<dbReference type="InParanoid" id="A0A316VCM2"/>
<name>A0A316VCM2_9BASI</name>
<dbReference type="GO" id="GO:0010181">
    <property type="term" value="F:FMN binding"/>
    <property type="evidence" value="ECO:0007669"/>
    <property type="project" value="TreeGrafter"/>
</dbReference>
<dbReference type="SUPFAM" id="SSF52218">
    <property type="entry name" value="Flavoproteins"/>
    <property type="match status" value="1"/>
</dbReference>
<evidence type="ECO:0000313" key="3">
    <source>
        <dbReference type="Proteomes" id="UP000245771"/>
    </source>
</evidence>
<evidence type="ECO:0000313" key="2">
    <source>
        <dbReference type="EMBL" id="PWN35230.1"/>
    </source>
</evidence>
<accession>A0A316VCM2</accession>
<dbReference type="InterPro" id="IPR029039">
    <property type="entry name" value="Flavoprotein-like_sf"/>
</dbReference>
<keyword evidence="3" id="KW-1185">Reference proteome</keyword>
<dbReference type="GO" id="GO:0016491">
    <property type="term" value="F:oxidoreductase activity"/>
    <property type="evidence" value="ECO:0007669"/>
    <property type="project" value="InterPro"/>
</dbReference>
<dbReference type="PANTHER" id="PTHR30543:SF21">
    <property type="entry name" value="NAD(P)H-DEPENDENT FMN REDUCTASE LOT6"/>
    <property type="match status" value="1"/>
</dbReference>
<dbReference type="GeneID" id="37024062"/>
<dbReference type="Pfam" id="PF03358">
    <property type="entry name" value="FMN_red"/>
    <property type="match status" value="1"/>
</dbReference>
<proteinExistence type="predicted"/>
<gene>
    <name evidence="2" type="ORF">FA14DRAFT_39205</name>
</gene>
<dbReference type="STRING" id="1280837.A0A316VCM2"/>
<reference evidence="2 3" key="1">
    <citation type="journal article" date="2018" name="Mol. Biol. Evol.">
        <title>Broad Genomic Sampling Reveals a Smut Pathogenic Ancestry of the Fungal Clade Ustilaginomycotina.</title>
        <authorList>
            <person name="Kijpornyongpan T."/>
            <person name="Mondo S.J."/>
            <person name="Barry K."/>
            <person name="Sandor L."/>
            <person name="Lee J."/>
            <person name="Lipzen A."/>
            <person name="Pangilinan J."/>
            <person name="LaButti K."/>
            <person name="Hainaut M."/>
            <person name="Henrissat B."/>
            <person name="Grigoriev I.V."/>
            <person name="Spatafora J.W."/>
            <person name="Aime M.C."/>
        </authorList>
    </citation>
    <scope>NUCLEOTIDE SEQUENCE [LARGE SCALE GENOMIC DNA]</scope>
    <source>
        <strain evidence="2 3">MCA 3882</strain>
    </source>
</reference>
<dbReference type="GO" id="GO:0005829">
    <property type="term" value="C:cytosol"/>
    <property type="evidence" value="ECO:0007669"/>
    <property type="project" value="TreeGrafter"/>
</dbReference>
<dbReference type="Proteomes" id="UP000245771">
    <property type="component" value="Unassembled WGS sequence"/>
</dbReference>
<evidence type="ECO:0000259" key="1">
    <source>
        <dbReference type="Pfam" id="PF03358"/>
    </source>
</evidence>
<dbReference type="Gene3D" id="3.40.50.360">
    <property type="match status" value="1"/>
</dbReference>
<dbReference type="EMBL" id="KZ819603">
    <property type="protein sequence ID" value="PWN35230.1"/>
    <property type="molecule type" value="Genomic_DNA"/>
</dbReference>